<keyword evidence="3" id="KW-1185">Reference proteome</keyword>
<dbReference type="RefSeq" id="WP_008327167.1">
    <property type="nucleotide sequence ID" value="NZ_AOLK01000026.1"/>
</dbReference>
<protein>
    <submittedName>
        <fullName evidence="2">Uncharacterized protein</fullName>
    </submittedName>
</protein>
<feature type="transmembrane region" description="Helical" evidence="1">
    <location>
        <begin position="34"/>
        <end position="57"/>
    </location>
</feature>
<keyword evidence="1" id="KW-0472">Membrane</keyword>
<gene>
    <name evidence="2" type="ORF">C453_19145</name>
</gene>
<organism evidence="2 3">
    <name type="scientific">Haloferax elongans ATCC BAA-1513</name>
    <dbReference type="NCBI Taxonomy" id="1230453"/>
    <lineage>
        <taxon>Archaea</taxon>
        <taxon>Methanobacteriati</taxon>
        <taxon>Methanobacteriota</taxon>
        <taxon>Stenosarchaea group</taxon>
        <taxon>Halobacteria</taxon>
        <taxon>Halobacteriales</taxon>
        <taxon>Haloferacaceae</taxon>
        <taxon>Haloferax</taxon>
    </lineage>
</organism>
<dbReference type="Proteomes" id="UP000011612">
    <property type="component" value="Unassembled WGS sequence"/>
</dbReference>
<name>M0H6V6_HALEO</name>
<keyword evidence="1" id="KW-1133">Transmembrane helix</keyword>
<dbReference type="EMBL" id="AOLK01000026">
    <property type="protein sequence ID" value="ELZ80225.1"/>
    <property type="molecule type" value="Genomic_DNA"/>
</dbReference>
<feature type="transmembrane region" description="Helical" evidence="1">
    <location>
        <begin position="69"/>
        <end position="87"/>
    </location>
</feature>
<dbReference type="PATRIC" id="fig|1230453.4.peg.3807"/>
<proteinExistence type="predicted"/>
<evidence type="ECO:0000313" key="2">
    <source>
        <dbReference type="EMBL" id="ELZ80225.1"/>
    </source>
</evidence>
<keyword evidence="1" id="KW-0812">Transmembrane</keyword>
<reference evidence="2 3" key="1">
    <citation type="journal article" date="2014" name="PLoS Genet.">
        <title>Phylogenetically driven sequencing of extremely halophilic archaea reveals strategies for static and dynamic osmo-response.</title>
        <authorList>
            <person name="Becker E.A."/>
            <person name="Seitzer P.M."/>
            <person name="Tritt A."/>
            <person name="Larsen D."/>
            <person name="Krusor M."/>
            <person name="Yao A.I."/>
            <person name="Wu D."/>
            <person name="Madern D."/>
            <person name="Eisen J.A."/>
            <person name="Darling A.E."/>
            <person name="Facciotti M.T."/>
        </authorList>
    </citation>
    <scope>NUCLEOTIDE SEQUENCE [LARGE SCALE GENOMIC DNA]</scope>
    <source>
        <strain evidence="2 3">ATCC BAA-1513</strain>
    </source>
</reference>
<evidence type="ECO:0000256" key="1">
    <source>
        <dbReference type="SAM" id="Phobius"/>
    </source>
</evidence>
<dbReference type="AlphaFoldDB" id="M0H6V6"/>
<accession>M0H6V6</accession>
<comment type="caution">
    <text evidence="2">The sequence shown here is derived from an EMBL/GenBank/DDBJ whole genome shotgun (WGS) entry which is preliminary data.</text>
</comment>
<sequence>MSDTESAVAVSSVADDPYVAGALFGVVLGILERFFVHFELMTLAVGLLVVGVVLAGFGDRSSVDVGRALTAVGAASFVTLQALSLVFE</sequence>
<evidence type="ECO:0000313" key="3">
    <source>
        <dbReference type="Proteomes" id="UP000011612"/>
    </source>
</evidence>